<dbReference type="InterPro" id="IPR000086">
    <property type="entry name" value="NUDIX_hydrolase_dom"/>
</dbReference>
<dbReference type="InterPro" id="IPR020084">
    <property type="entry name" value="NUDIX_hydrolase_CS"/>
</dbReference>
<reference evidence="4 5" key="1">
    <citation type="submission" date="2016-10" db="EMBL/GenBank/DDBJ databases">
        <authorList>
            <person name="de Groot N.N."/>
        </authorList>
    </citation>
    <scope>NUCLEOTIDE SEQUENCE [LARGE SCALE GENOMIC DNA]</scope>
    <source>
        <strain evidence="4 5">DSM 22274</strain>
    </source>
</reference>
<organism evidence="4 5">
    <name type="scientific">Arthrobacter alpinus</name>
    <dbReference type="NCBI Taxonomy" id="656366"/>
    <lineage>
        <taxon>Bacteria</taxon>
        <taxon>Bacillati</taxon>
        <taxon>Actinomycetota</taxon>
        <taxon>Actinomycetes</taxon>
        <taxon>Micrococcales</taxon>
        <taxon>Micrococcaceae</taxon>
        <taxon>Arthrobacter</taxon>
    </lineage>
</organism>
<name>A0A1H5DPX8_9MICC</name>
<proteinExistence type="predicted"/>
<dbReference type="GO" id="GO:0016787">
    <property type="term" value="F:hydrolase activity"/>
    <property type="evidence" value="ECO:0007669"/>
    <property type="project" value="UniProtKB-KW"/>
</dbReference>
<comment type="cofactor">
    <cofactor evidence="1">
        <name>Mg(2+)</name>
        <dbReference type="ChEBI" id="CHEBI:18420"/>
    </cofactor>
</comment>
<dbReference type="PANTHER" id="PTHR43046">
    <property type="entry name" value="GDP-MANNOSE MANNOSYL HYDROLASE"/>
    <property type="match status" value="1"/>
</dbReference>
<evidence type="ECO:0000259" key="3">
    <source>
        <dbReference type="PROSITE" id="PS51462"/>
    </source>
</evidence>
<sequence>MSERVALIPASYVIFRRGASVLLQLRQGTGYMDGNWATAAAGHVEANESAEAAALREALEELGVQIAAEDLVPLTAMHRFLPRGQAIEQRVDFFFSTERWSGNPRIMEPHKAADLQWFPLDELPPLLVPHERYVLERLAAGVAPIISLETSMPGSYVNP</sequence>
<dbReference type="Pfam" id="PF00293">
    <property type="entry name" value="NUDIX"/>
    <property type="match status" value="1"/>
</dbReference>
<dbReference type="Proteomes" id="UP000182725">
    <property type="component" value="Unassembled WGS sequence"/>
</dbReference>
<dbReference type="PANTHER" id="PTHR43046:SF16">
    <property type="entry name" value="ADP-RIBOSE PYROPHOSPHATASE YJHB-RELATED"/>
    <property type="match status" value="1"/>
</dbReference>
<feature type="domain" description="Nudix hydrolase" evidence="3">
    <location>
        <begin position="6"/>
        <end position="140"/>
    </location>
</feature>
<evidence type="ECO:0000313" key="4">
    <source>
        <dbReference type="EMBL" id="SED80959.1"/>
    </source>
</evidence>
<dbReference type="PROSITE" id="PS00893">
    <property type="entry name" value="NUDIX_BOX"/>
    <property type="match status" value="1"/>
</dbReference>
<evidence type="ECO:0000256" key="1">
    <source>
        <dbReference type="ARBA" id="ARBA00001946"/>
    </source>
</evidence>
<dbReference type="AlphaFoldDB" id="A0A1H5DPX8"/>
<dbReference type="PROSITE" id="PS51462">
    <property type="entry name" value="NUDIX"/>
    <property type="match status" value="1"/>
</dbReference>
<gene>
    <name evidence="4" type="ORF">SAMN04489740_0036</name>
</gene>
<evidence type="ECO:0000256" key="2">
    <source>
        <dbReference type="ARBA" id="ARBA00022801"/>
    </source>
</evidence>
<dbReference type="Gene3D" id="3.90.79.10">
    <property type="entry name" value="Nucleoside Triphosphate Pyrophosphohydrolase"/>
    <property type="match status" value="1"/>
</dbReference>
<keyword evidence="2" id="KW-0378">Hydrolase</keyword>
<evidence type="ECO:0000313" key="5">
    <source>
        <dbReference type="Proteomes" id="UP000182725"/>
    </source>
</evidence>
<dbReference type="RefSeq" id="WP_074709477.1">
    <property type="nucleotide sequence ID" value="NZ_FNTV01000001.1"/>
</dbReference>
<protein>
    <submittedName>
        <fullName evidence="4">ADP-ribose pyrophosphatase YjhB, NUDIX family</fullName>
    </submittedName>
</protein>
<dbReference type="SUPFAM" id="SSF55811">
    <property type="entry name" value="Nudix"/>
    <property type="match status" value="1"/>
</dbReference>
<dbReference type="EMBL" id="FNTV01000001">
    <property type="protein sequence ID" value="SED80959.1"/>
    <property type="molecule type" value="Genomic_DNA"/>
</dbReference>
<accession>A0A1H5DPX8</accession>
<dbReference type="InterPro" id="IPR015797">
    <property type="entry name" value="NUDIX_hydrolase-like_dom_sf"/>
</dbReference>